<feature type="domain" description="UspA" evidence="2">
    <location>
        <begin position="1"/>
        <end position="139"/>
    </location>
</feature>
<dbReference type="SUPFAM" id="SSF52402">
    <property type="entry name" value="Adenine nucleotide alpha hydrolases-like"/>
    <property type="match status" value="2"/>
</dbReference>
<dbReference type="EMBL" id="JAAIFS010000001">
    <property type="protein sequence ID" value="NEV85761.1"/>
    <property type="molecule type" value="Genomic_DNA"/>
</dbReference>
<dbReference type="InterPro" id="IPR014729">
    <property type="entry name" value="Rossmann-like_a/b/a_fold"/>
</dbReference>
<dbReference type="RefSeq" id="WP_161380924.1">
    <property type="nucleotide sequence ID" value="NZ_JAAIFS010000001.1"/>
</dbReference>
<dbReference type="PANTHER" id="PTHR46553">
    <property type="entry name" value="ADENINE NUCLEOTIDE ALPHA HYDROLASES-LIKE SUPERFAMILY PROTEIN"/>
    <property type="match status" value="1"/>
</dbReference>
<organism evidence="3">
    <name type="scientific">Streptomyces tendae</name>
    <dbReference type="NCBI Taxonomy" id="1932"/>
    <lineage>
        <taxon>Bacteria</taxon>
        <taxon>Bacillati</taxon>
        <taxon>Actinomycetota</taxon>
        <taxon>Actinomycetes</taxon>
        <taxon>Kitasatosporales</taxon>
        <taxon>Streptomycetaceae</taxon>
        <taxon>Streptomyces</taxon>
    </lineage>
</organism>
<evidence type="ECO:0000256" key="1">
    <source>
        <dbReference type="ARBA" id="ARBA00008791"/>
    </source>
</evidence>
<comment type="similarity">
    <text evidence="1">Belongs to the universal stress protein A family.</text>
</comment>
<evidence type="ECO:0000259" key="2">
    <source>
        <dbReference type="Pfam" id="PF00582"/>
    </source>
</evidence>
<dbReference type="PRINTS" id="PR01438">
    <property type="entry name" value="UNVRSLSTRESS"/>
</dbReference>
<feature type="domain" description="UspA" evidence="2">
    <location>
        <begin position="153"/>
        <end position="280"/>
    </location>
</feature>
<dbReference type="Gene3D" id="3.40.50.620">
    <property type="entry name" value="HUPs"/>
    <property type="match status" value="2"/>
</dbReference>
<evidence type="ECO:0000313" key="3">
    <source>
        <dbReference type="EMBL" id="NEV85761.1"/>
    </source>
</evidence>
<comment type="caution">
    <text evidence="3">The sequence shown here is derived from an EMBL/GenBank/DDBJ whole genome shotgun (WGS) entry which is preliminary data.</text>
</comment>
<dbReference type="PANTHER" id="PTHR46553:SF3">
    <property type="entry name" value="ADENINE NUCLEOTIDE ALPHA HYDROLASES-LIKE SUPERFAMILY PROTEIN"/>
    <property type="match status" value="1"/>
</dbReference>
<dbReference type="InterPro" id="IPR006015">
    <property type="entry name" value="Universal_stress_UspA"/>
</dbReference>
<dbReference type="Pfam" id="PF00582">
    <property type="entry name" value="Usp"/>
    <property type="match status" value="2"/>
</dbReference>
<dbReference type="AlphaFoldDB" id="A0A6B3QHR2"/>
<reference evidence="3" key="1">
    <citation type="journal article" date="2020" name="Microorganisms">
        <title>Isolation, Genomic and Metabolomic Characterization of Streptomyces tendae VITAKN with Quorum Sensing Inhibitory Activity from Southern India.</title>
        <authorList>
            <person name="Ishaque N.M."/>
            <person name="Burgsdorf I."/>
            <person name="Limlingan Malit J.J."/>
            <person name="Saha S."/>
            <person name="Teta R."/>
            <person name="Ewe D."/>
            <person name="Kannabiran K."/>
            <person name="Hrouzek P."/>
            <person name="Steindler L."/>
            <person name="Costantino V."/>
            <person name="Saurav K."/>
        </authorList>
    </citation>
    <scope>NUCLEOTIDE SEQUENCE</scope>
    <source>
        <strain evidence="3">VITAKN</strain>
    </source>
</reference>
<sequence length="283" mass="30145">MYLPLVVGVDGSEPSLRAVDWAADEATLHTVPLLVVCGTLWERYEGAALARELDGTPADTRADDILDAAARRARRRHPDLVVTTETVLDEAEHALVCAGRNASMIIVGSRGRSGIADRLLGSVSRTVAAGSDCPVVVLRGNHDNRALGGRDGRVVVGVGEPAASVLRLAFTEARLRHVPLAAVRAWRCPAHETVDHPLLTGEPARLYEERAARELEAALEDAPPDVVVRRHTVEGPARAVLPAASAEAGLLVIGRRTQGRLGRVAHAVLHRSACPVVVVPERT</sequence>
<name>A0A6B3QHR2_STRTE</name>
<protein>
    <submittedName>
        <fullName evidence="3">Universal stress protein</fullName>
    </submittedName>
</protein>
<dbReference type="InterPro" id="IPR006016">
    <property type="entry name" value="UspA"/>
</dbReference>
<accession>A0A6B3QHR2</accession>
<proteinExistence type="inferred from homology"/>
<gene>
    <name evidence="3" type="ORF">GUR47_03545</name>
</gene>